<comment type="caution">
    <text evidence="6">The sequence shown here is derived from an EMBL/GenBank/DDBJ whole genome shotgun (WGS) entry which is preliminary data.</text>
</comment>
<dbReference type="PROSITE" id="PS50255">
    <property type="entry name" value="CYTOCHROME_B5_2"/>
    <property type="match status" value="1"/>
</dbReference>
<feature type="transmembrane region" description="Helical" evidence="4">
    <location>
        <begin position="264"/>
        <end position="287"/>
    </location>
</feature>
<dbReference type="GO" id="GO:0016717">
    <property type="term" value="F:oxidoreductase activity, acting on paired donors, with oxidation of a pair of donors resulting in the reduction of molecular oxygen to two molecules of water"/>
    <property type="evidence" value="ECO:0007669"/>
    <property type="project" value="TreeGrafter"/>
</dbReference>
<name>A0A9N8D6V0_9STRA</name>
<dbReference type="GO" id="GO:0006636">
    <property type="term" value="P:unsaturated fatty acid biosynthetic process"/>
    <property type="evidence" value="ECO:0007669"/>
    <property type="project" value="UniProtKB-ARBA"/>
</dbReference>
<keyword evidence="4" id="KW-1133">Transmembrane helix</keyword>
<sequence length="483" mass="55438">MPPCKEDNQRGPSVCLFDDSQLNDSFDKNGTKQLADPKQDEKEDAELDSKLWWIHGNGYDLQEFVDRHPGGKEAILLGEGRDCTALVESYHAFSPGYNKILEKFLVEERNKSPKQDCFYEILKQRVTDALRANGLDPQTDRGASWGRFLYYGLVVLSFLVTGYLHVVKGSILGSFLFAWAGWFMGAIGHDSGHFATSHNHPLLNEWGVWAMSFIANPIMWQHQHTYAHHSFTNEHNHDPDLHHFRKYIRVHNKSKYITEKQRHVWYVMFWYAFTVFGVTLKLPYQMILTGMLHMVKWQDQDRLSRKLGVYLHFSLYNAVVIVAPFFAHSSRSVALVSVILHIATLGWLFSLMSQISHINEASLSSDLETKAKGQGSKKRDPRLAASWAAAQVETANNFAPDSLFWHILSNGLNMQIEHHLFPGLNHCHLHLIAPVVRKTCEEFGVQYKCYGGWREVWEIHLQWYSKMSHPPAASASASEEERN</sequence>
<evidence type="ECO:0000313" key="6">
    <source>
        <dbReference type="EMBL" id="CAB9497452.1"/>
    </source>
</evidence>
<dbReference type="InterPro" id="IPR005804">
    <property type="entry name" value="FA_desaturase_dom"/>
</dbReference>
<protein>
    <submittedName>
        <fullName evidence="6">Fatty acid desaturase A</fullName>
    </submittedName>
</protein>
<dbReference type="Proteomes" id="UP001153069">
    <property type="component" value="Unassembled WGS sequence"/>
</dbReference>
<dbReference type="Pfam" id="PF00487">
    <property type="entry name" value="FA_desaturase"/>
    <property type="match status" value="1"/>
</dbReference>
<evidence type="ECO:0000259" key="5">
    <source>
        <dbReference type="PROSITE" id="PS50255"/>
    </source>
</evidence>
<dbReference type="GO" id="GO:0016020">
    <property type="term" value="C:membrane"/>
    <property type="evidence" value="ECO:0007669"/>
    <property type="project" value="TreeGrafter"/>
</dbReference>
<feature type="transmembrane region" description="Helical" evidence="4">
    <location>
        <begin position="171"/>
        <end position="188"/>
    </location>
</feature>
<reference evidence="6" key="1">
    <citation type="submission" date="2020-06" db="EMBL/GenBank/DDBJ databases">
        <authorList>
            <consortium name="Plant Systems Biology data submission"/>
        </authorList>
    </citation>
    <scope>NUCLEOTIDE SEQUENCE</scope>
    <source>
        <strain evidence="6">D6</strain>
    </source>
</reference>
<feature type="domain" description="Cytochrome b5 heme-binding" evidence="5">
    <location>
        <begin position="54"/>
        <end position="110"/>
    </location>
</feature>
<keyword evidence="7" id="KW-1185">Reference proteome</keyword>
<organism evidence="6 7">
    <name type="scientific">Seminavis robusta</name>
    <dbReference type="NCBI Taxonomy" id="568900"/>
    <lineage>
        <taxon>Eukaryota</taxon>
        <taxon>Sar</taxon>
        <taxon>Stramenopiles</taxon>
        <taxon>Ochrophyta</taxon>
        <taxon>Bacillariophyta</taxon>
        <taxon>Bacillariophyceae</taxon>
        <taxon>Bacillariophycidae</taxon>
        <taxon>Naviculales</taxon>
        <taxon>Naviculaceae</taxon>
        <taxon>Seminavis</taxon>
    </lineage>
</organism>
<dbReference type="InterPro" id="IPR018506">
    <property type="entry name" value="Cyt_B5_heme-BS"/>
</dbReference>
<keyword evidence="4" id="KW-0812">Transmembrane</keyword>
<evidence type="ECO:0000256" key="4">
    <source>
        <dbReference type="SAM" id="Phobius"/>
    </source>
</evidence>
<dbReference type="SUPFAM" id="SSF55856">
    <property type="entry name" value="Cytochrome b5-like heme/steroid binding domain"/>
    <property type="match status" value="1"/>
</dbReference>
<keyword evidence="4" id="KW-0472">Membrane</keyword>
<dbReference type="Pfam" id="PF00173">
    <property type="entry name" value="Cyt-b5"/>
    <property type="match status" value="1"/>
</dbReference>
<dbReference type="GO" id="GO:0046872">
    <property type="term" value="F:metal ion binding"/>
    <property type="evidence" value="ECO:0007669"/>
    <property type="project" value="UniProtKB-KW"/>
</dbReference>
<keyword evidence="2" id="KW-0479">Metal-binding</keyword>
<feature type="transmembrane region" description="Helical" evidence="4">
    <location>
        <begin position="333"/>
        <end position="352"/>
    </location>
</feature>
<dbReference type="InterPro" id="IPR012171">
    <property type="entry name" value="Fatty_acid_desaturase"/>
</dbReference>
<evidence type="ECO:0000256" key="3">
    <source>
        <dbReference type="ARBA" id="ARBA00023004"/>
    </source>
</evidence>
<feature type="transmembrane region" description="Helical" evidence="4">
    <location>
        <begin position="307"/>
        <end position="326"/>
    </location>
</feature>
<gene>
    <name evidence="6" type="ORF">SEMRO_20_G014010.1</name>
</gene>
<dbReference type="PIRSF" id="PIRSF015921">
    <property type="entry name" value="FA_sphinglp_des"/>
    <property type="match status" value="1"/>
</dbReference>
<keyword evidence="3" id="KW-0408">Iron</keyword>
<accession>A0A9N8D6V0</accession>
<dbReference type="OrthoDB" id="260519at2759"/>
<dbReference type="AlphaFoldDB" id="A0A9N8D6V0"/>
<dbReference type="PANTHER" id="PTHR19353">
    <property type="entry name" value="FATTY ACID DESATURASE 2"/>
    <property type="match status" value="1"/>
</dbReference>
<dbReference type="PANTHER" id="PTHR19353:SF19">
    <property type="entry name" value="DELTA(5) FATTY ACID DESATURASE C-RELATED"/>
    <property type="match status" value="1"/>
</dbReference>
<dbReference type="PROSITE" id="PS00191">
    <property type="entry name" value="CYTOCHROME_B5_1"/>
    <property type="match status" value="1"/>
</dbReference>
<keyword evidence="1" id="KW-0349">Heme</keyword>
<dbReference type="EMBL" id="CAICTM010000020">
    <property type="protein sequence ID" value="CAB9497452.1"/>
    <property type="molecule type" value="Genomic_DNA"/>
</dbReference>
<dbReference type="InterPro" id="IPR001199">
    <property type="entry name" value="Cyt_B5-like_heme/steroid-bd"/>
</dbReference>
<dbReference type="InterPro" id="IPR036400">
    <property type="entry name" value="Cyt_B5-like_heme/steroid_sf"/>
</dbReference>
<feature type="transmembrane region" description="Helical" evidence="4">
    <location>
        <begin position="148"/>
        <end position="165"/>
    </location>
</feature>
<proteinExistence type="predicted"/>
<evidence type="ECO:0000256" key="2">
    <source>
        <dbReference type="ARBA" id="ARBA00022723"/>
    </source>
</evidence>
<dbReference type="GO" id="GO:0042759">
    <property type="term" value="P:long-chain fatty acid biosynthetic process"/>
    <property type="evidence" value="ECO:0007669"/>
    <property type="project" value="UniProtKB-ARBA"/>
</dbReference>
<evidence type="ECO:0000256" key="1">
    <source>
        <dbReference type="ARBA" id="ARBA00022617"/>
    </source>
</evidence>
<dbReference type="Gene3D" id="3.10.120.10">
    <property type="entry name" value="Cytochrome b5-like heme/steroid binding domain"/>
    <property type="match status" value="1"/>
</dbReference>
<dbReference type="GO" id="GO:0020037">
    <property type="term" value="F:heme binding"/>
    <property type="evidence" value="ECO:0007669"/>
    <property type="project" value="InterPro"/>
</dbReference>
<evidence type="ECO:0000313" key="7">
    <source>
        <dbReference type="Proteomes" id="UP001153069"/>
    </source>
</evidence>